<dbReference type="Pfam" id="PF00069">
    <property type="entry name" value="Pkinase"/>
    <property type="match status" value="1"/>
</dbReference>
<dbReference type="InterPro" id="IPR008271">
    <property type="entry name" value="Ser/Thr_kinase_AS"/>
</dbReference>
<name>A0A8H3TX05_9TREE</name>
<feature type="region of interest" description="Disordered" evidence="4">
    <location>
        <begin position="1"/>
        <end position="44"/>
    </location>
</feature>
<feature type="region of interest" description="Disordered" evidence="4">
    <location>
        <begin position="490"/>
        <end position="546"/>
    </location>
</feature>
<gene>
    <name evidence="6" type="ORF">NliqN6_5089</name>
</gene>
<feature type="region of interest" description="Disordered" evidence="4">
    <location>
        <begin position="668"/>
        <end position="689"/>
    </location>
</feature>
<feature type="binding site" evidence="3">
    <location>
        <position position="146"/>
    </location>
    <ligand>
        <name>ATP</name>
        <dbReference type="ChEBI" id="CHEBI:30616"/>
    </ligand>
</feature>
<proteinExistence type="predicted"/>
<dbReference type="AlphaFoldDB" id="A0A8H3TX05"/>
<dbReference type="InterPro" id="IPR011009">
    <property type="entry name" value="Kinase-like_dom_sf"/>
</dbReference>
<dbReference type="GO" id="GO:0005524">
    <property type="term" value="F:ATP binding"/>
    <property type="evidence" value="ECO:0007669"/>
    <property type="project" value="UniProtKB-UniRule"/>
</dbReference>
<keyword evidence="1 3" id="KW-0547">Nucleotide-binding</keyword>
<evidence type="ECO:0000256" key="2">
    <source>
        <dbReference type="ARBA" id="ARBA00022840"/>
    </source>
</evidence>
<feature type="compositionally biased region" description="Basic and acidic residues" evidence="4">
    <location>
        <begin position="551"/>
        <end position="561"/>
    </location>
</feature>
<comment type="caution">
    <text evidence="6">The sequence shown here is derived from an EMBL/GenBank/DDBJ whole genome shotgun (WGS) entry which is preliminary data.</text>
</comment>
<accession>A0A8H3TX05</accession>
<evidence type="ECO:0000259" key="5">
    <source>
        <dbReference type="PROSITE" id="PS50011"/>
    </source>
</evidence>
<dbReference type="PROSITE" id="PS50011">
    <property type="entry name" value="PROTEIN_KINASE_DOM"/>
    <property type="match status" value="1"/>
</dbReference>
<protein>
    <recommendedName>
        <fullName evidence="5">Protein kinase domain-containing protein</fullName>
    </recommendedName>
</protein>
<dbReference type="SMART" id="SM00220">
    <property type="entry name" value="S_TKc"/>
    <property type="match status" value="1"/>
</dbReference>
<dbReference type="InterPro" id="IPR000719">
    <property type="entry name" value="Prot_kinase_dom"/>
</dbReference>
<sequence>MASNHSGSVKDFHQQNPPHDYCSISMSSPPPNLPRVTPPSTSGRYRMPLAAIPFFENLNTPSPPRRAEHLVNRKTRFEREMDNLLEEKENQKGKRSPSKKPSAMEGAEADDKYVGPWVLGKMVGKGASGRVRLARSRWSRVYAAIKIVPSANFNDASGRGVFSKERKALEREVSIMKLLNHPNLMKLYDVYERQGHFYIALEFIAQGELFDYINAKRYLETNEASFFYQQLINGLQYLHSFGICHRDLKPENLLLDDDLTLKIADFGMASFQAEDEWLRTSCGSPHYASPEIISGSYYHGAMVDVWSSGVILYALLVGRLPFDDPHIPTVMKLASRAEYYLPPEMPRDAADLIEQIFVINQNMRITIPHIVSHPFLRRVWVPDRSLPARRVPVGPPPFNPYSTILPSWTLTLGNFDPELLQGVGAIMRNDNLQDVMYRIHSSSDVWAKRFYHLLKARKDQLETEQKRLDELRAGSFDQGSVVVRSASPVGASIRYNPPSDASASNEKENTPPEPQNSGKKQRNRVLHAFSGKRRKSERTETSVDLSLDDHSSIDDVFRSGPDEEDRASGRTGLVSGLFRVASPSSRVAATQSWKERISNAISRTGLRLKTSKRKKSPEEHFDVASDAPTVPPLPEFLKNMVSSCPTEAESGDIAPRSISPIRERLSQFFSRDSSDSPPSPVAARATTREGDLLVRPPLHERVSTIADRKITHAVPRDQLDDVVSHPYGMSSHLSLHEPEFPILIQSPLRATAGAAEKVTRPMFETEVSKSESRAVDADFPTGELTREMLWEGDVVDCYGRCVDFMRLYGIEIWMLDRQTPGLHCRLESPGPSNLEIPPLTIHFRVRLIAFEDLPDSVTWRVTRIVITLEDGPMDQFDLLVANLRATSSPARIR</sequence>
<dbReference type="GO" id="GO:0004674">
    <property type="term" value="F:protein serine/threonine kinase activity"/>
    <property type="evidence" value="ECO:0007669"/>
    <property type="project" value="TreeGrafter"/>
</dbReference>
<dbReference type="FunFam" id="1.10.510.10:FF:000571">
    <property type="entry name" value="Maternal embryonic leucine zipper kinase"/>
    <property type="match status" value="1"/>
</dbReference>
<evidence type="ECO:0000256" key="1">
    <source>
        <dbReference type="ARBA" id="ARBA00022741"/>
    </source>
</evidence>
<dbReference type="Gene3D" id="1.10.510.10">
    <property type="entry name" value="Transferase(Phosphotransferase) domain 1"/>
    <property type="match status" value="1"/>
</dbReference>
<evidence type="ECO:0000313" key="6">
    <source>
        <dbReference type="EMBL" id="GHJ88687.1"/>
    </source>
</evidence>
<organism evidence="6 7">
    <name type="scientific">Naganishia liquefaciens</name>
    <dbReference type="NCBI Taxonomy" id="104408"/>
    <lineage>
        <taxon>Eukaryota</taxon>
        <taxon>Fungi</taxon>
        <taxon>Dikarya</taxon>
        <taxon>Basidiomycota</taxon>
        <taxon>Agaricomycotina</taxon>
        <taxon>Tremellomycetes</taxon>
        <taxon>Filobasidiales</taxon>
        <taxon>Filobasidiaceae</taxon>
        <taxon>Naganishia</taxon>
    </lineage>
</organism>
<feature type="region of interest" description="Disordered" evidence="4">
    <location>
        <begin position="551"/>
        <end position="570"/>
    </location>
</feature>
<dbReference type="GO" id="GO:0005737">
    <property type="term" value="C:cytoplasm"/>
    <property type="evidence" value="ECO:0007669"/>
    <property type="project" value="TreeGrafter"/>
</dbReference>
<keyword evidence="7" id="KW-1185">Reference proteome</keyword>
<dbReference type="InterPro" id="IPR017441">
    <property type="entry name" value="Protein_kinase_ATP_BS"/>
</dbReference>
<feature type="compositionally biased region" description="Basic residues" evidence="4">
    <location>
        <begin position="519"/>
        <end position="536"/>
    </location>
</feature>
<dbReference type="OrthoDB" id="504170at2759"/>
<feature type="domain" description="Protein kinase" evidence="5">
    <location>
        <begin position="117"/>
        <end position="376"/>
    </location>
</feature>
<evidence type="ECO:0000256" key="3">
    <source>
        <dbReference type="PROSITE-ProRule" id="PRU10141"/>
    </source>
</evidence>
<feature type="region of interest" description="Disordered" evidence="4">
    <location>
        <begin position="84"/>
        <end position="108"/>
    </location>
</feature>
<dbReference type="PROSITE" id="PS00107">
    <property type="entry name" value="PROTEIN_KINASE_ATP"/>
    <property type="match status" value="1"/>
</dbReference>
<feature type="compositionally biased region" description="Basic and acidic residues" evidence="4">
    <location>
        <begin position="537"/>
        <end position="546"/>
    </location>
</feature>
<dbReference type="SUPFAM" id="SSF56112">
    <property type="entry name" value="Protein kinase-like (PK-like)"/>
    <property type="match status" value="1"/>
</dbReference>
<dbReference type="GO" id="GO:0035556">
    <property type="term" value="P:intracellular signal transduction"/>
    <property type="evidence" value="ECO:0007669"/>
    <property type="project" value="TreeGrafter"/>
</dbReference>
<evidence type="ECO:0000313" key="7">
    <source>
        <dbReference type="Proteomes" id="UP000620104"/>
    </source>
</evidence>
<keyword evidence="2 3" id="KW-0067">ATP-binding</keyword>
<dbReference type="EMBL" id="BLZA01000030">
    <property type="protein sequence ID" value="GHJ88687.1"/>
    <property type="molecule type" value="Genomic_DNA"/>
</dbReference>
<feature type="region of interest" description="Disordered" evidence="4">
    <location>
        <begin position="608"/>
        <end position="627"/>
    </location>
</feature>
<dbReference type="PANTHER" id="PTHR24346:SF110">
    <property type="entry name" value="NON-SPECIFIC SERINE_THREONINE PROTEIN KINASE"/>
    <property type="match status" value="1"/>
</dbReference>
<dbReference type="PANTHER" id="PTHR24346">
    <property type="entry name" value="MAP/MICROTUBULE AFFINITY-REGULATING KINASE"/>
    <property type="match status" value="1"/>
</dbReference>
<reference evidence="6" key="1">
    <citation type="submission" date="2020-07" db="EMBL/GenBank/DDBJ databases">
        <title>Draft Genome Sequence of a Deep-Sea Yeast, Naganishia (Cryptococcus) liquefaciens strain N6.</title>
        <authorList>
            <person name="Han Y.W."/>
            <person name="Kajitani R."/>
            <person name="Morimoto H."/>
            <person name="Parhat M."/>
            <person name="Tsubouchi H."/>
            <person name="Bakenova O."/>
            <person name="Ogata M."/>
            <person name="Argunhan B."/>
            <person name="Aoki R."/>
            <person name="Kajiwara S."/>
            <person name="Itoh T."/>
            <person name="Iwasaki H."/>
        </authorList>
    </citation>
    <scope>NUCLEOTIDE SEQUENCE</scope>
    <source>
        <strain evidence="6">N6</strain>
    </source>
</reference>
<evidence type="ECO:0000256" key="4">
    <source>
        <dbReference type="SAM" id="MobiDB-lite"/>
    </source>
</evidence>
<dbReference type="Proteomes" id="UP000620104">
    <property type="component" value="Unassembled WGS sequence"/>
</dbReference>
<dbReference type="PROSITE" id="PS00108">
    <property type="entry name" value="PROTEIN_KINASE_ST"/>
    <property type="match status" value="1"/>
</dbReference>
<feature type="compositionally biased region" description="Pro residues" evidence="4">
    <location>
        <begin position="28"/>
        <end position="37"/>
    </location>
</feature>